<dbReference type="CDD" id="cd03411">
    <property type="entry name" value="Ferrochelatase_N"/>
    <property type="match status" value="1"/>
</dbReference>
<evidence type="ECO:0000256" key="4">
    <source>
        <dbReference type="ARBA" id="ARBA00023133"/>
    </source>
</evidence>
<dbReference type="InterPro" id="IPR001015">
    <property type="entry name" value="Ferrochelatase"/>
</dbReference>
<keyword evidence="6 7" id="KW-0627">Porphyrin biosynthesis</keyword>
<proteinExistence type="inferred from homology"/>
<dbReference type="InterPro" id="IPR033644">
    <property type="entry name" value="Ferrochelatase_C"/>
</dbReference>
<organism evidence="8 9">
    <name type="scientific">Wickerhamiella sorbophila</name>
    <dbReference type="NCBI Taxonomy" id="45607"/>
    <lineage>
        <taxon>Eukaryota</taxon>
        <taxon>Fungi</taxon>
        <taxon>Dikarya</taxon>
        <taxon>Ascomycota</taxon>
        <taxon>Saccharomycotina</taxon>
        <taxon>Dipodascomycetes</taxon>
        <taxon>Dipodascales</taxon>
        <taxon>Trichomonascaceae</taxon>
        <taxon>Wickerhamiella</taxon>
    </lineage>
</organism>
<dbReference type="InterPro" id="IPR033659">
    <property type="entry name" value="Ferrochelatase_N"/>
</dbReference>
<dbReference type="InterPro" id="IPR019772">
    <property type="entry name" value="Ferrochelatase_AS"/>
</dbReference>
<evidence type="ECO:0000256" key="1">
    <source>
        <dbReference type="ARBA" id="ARBA00004943"/>
    </source>
</evidence>
<keyword evidence="7" id="KW-0472">Membrane</keyword>
<dbReference type="STRING" id="45607.A0A2T0FNZ9"/>
<dbReference type="GeneID" id="36518082"/>
<dbReference type="Proteomes" id="UP000238350">
    <property type="component" value="Unassembled WGS sequence"/>
</dbReference>
<comment type="similarity">
    <text evidence="2 7">Belongs to the ferrochelatase family.</text>
</comment>
<dbReference type="PANTHER" id="PTHR11108:SF1">
    <property type="entry name" value="FERROCHELATASE, MITOCHONDRIAL"/>
    <property type="match status" value="1"/>
</dbReference>
<comment type="subcellular location">
    <subcellularLocation>
        <location evidence="7">Mitochondrion inner membrane</location>
    </subcellularLocation>
</comment>
<dbReference type="OrthoDB" id="1323at2759"/>
<dbReference type="RefSeq" id="XP_024666659.1">
    <property type="nucleotide sequence ID" value="XM_024810891.1"/>
</dbReference>
<dbReference type="HAMAP" id="MF_00323">
    <property type="entry name" value="Ferrochelatase"/>
    <property type="match status" value="1"/>
</dbReference>
<sequence length="413" mass="46680">MIRTSTLPLEANREERLPGDYPNRITVAFTAQYDYKFALVSNSIKNMIRAKQSIFARAFARYASTSSKSGPTAVVLMNMGGPSTVEGTRDFLYRLFSDGDLIPFGRFQKPLAKFITARRYKTIEEHYKEIGGGSPIRKFSEQQGEMACELLDKLNPDTAPHKSYVAFRYAPPLTDEMYEQLLKDGVKRAIAFSQYPQYSFSTTRSSVNELERVIERMDPERTIEWSYILRWPTHPSFIKTVARKVQQEIEKFPEADQKDVMVLFSAHSLPMTIVNKGDPYVAEVSASAYAVMQSLGFSNPYRCTYQSQVGPQPWLGAQTQKAIQTLEKQPGYKGVVVVPIAFTTDHIETLHEIDIEMREEVTKPELLRRAESLNLDAGYIQAMAEIVKEHLNDDDAAQVASGAAARPVFNVLN</sequence>
<comment type="caution">
    <text evidence="8">The sequence shown here is derived from an EMBL/GenBank/DDBJ whole genome shotgun (WGS) entry which is preliminary data.</text>
</comment>
<comment type="catalytic activity">
    <reaction evidence="7">
        <text>heme b + 2 H(+) = protoporphyrin IX + Fe(2+)</text>
        <dbReference type="Rhea" id="RHEA:22584"/>
        <dbReference type="ChEBI" id="CHEBI:15378"/>
        <dbReference type="ChEBI" id="CHEBI:29033"/>
        <dbReference type="ChEBI" id="CHEBI:57306"/>
        <dbReference type="ChEBI" id="CHEBI:60344"/>
        <dbReference type="EC" id="4.98.1.1"/>
    </reaction>
</comment>
<comment type="pathway">
    <text evidence="1 7">Porphyrin-containing compound metabolism; protoheme biosynthesis; protoheme from protoporphyrin-IX: step 1/1.</text>
</comment>
<evidence type="ECO:0000256" key="5">
    <source>
        <dbReference type="ARBA" id="ARBA00023239"/>
    </source>
</evidence>
<dbReference type="PANTHER" id="PTHR11108">
    <property type="entry name" value="FERROCHELATASE"/>
    <property type="match status" value="1"/>
</dbReference>
<keyword evidence="9" id="KW-1185">Reference proteome</keyword>
<dbReference type="EC" id="4.98.1.1" evidence="7"/>
<evidence type="ECO:0000256" key="3">
    <source>
        <dbReference type="ARBA" id="ARBA00023004"/>
    </source>
</evidence>
<evidence type="ECO:0000313" key="9">
    <source>
        <dbReference type="Proteomes" id="UP000238350"/>
    </source>
</evidence>
<dbReference type="GO" id="GO:0005743">
    <property type="term" value="C:mitochondrial inner membrane"/>
    <property type="evidence" value="ECO:0007669"/>
    <property type="project" value="UniProtKB-SubCell"/>
</dbReference>
<accession>A0A2T0FNZ9</accession>
<dbReference type="Pfam" id="PF00762">
    <property type="entry name" value="Ferrochelatase"/>
    <property type="match status" value="1"/>
</dbReference>
<keyword evidence="7" id="KW-0496">Mitochondrion</keyword>
<evidence type="ECO:0000256" key="2">
    <source>
        <dbReference type="ARBA" id="ARBA00007718"/>
    </source>
</evidence>
<reference evidence="8 9" key="1">
    <citation type="submission" date="2017-04" db="EMBL/GenBank/DDBJ databases">
        <title>Genome sequencing of [Candida] sorbophila.</title>
        <authorList>
            <person name="Ahn J.O."/>
        </authorList>
    </citation>
    <scope>NUCLEOTIDE SEQUENCE [LARGE SCALE GENOMIC DNA]</scope>
    <source>
        <strain evidence="8 9">DS02</strain>
    </source>
</reference>
<dbReference type="PROSITE" id="PS00534">
    <property type="entry name" value="FERROCHELATASE"/>
    <property type="match status" value="1"/>
</dbReference>
<keyword evidence="4 7" id="KW-0350">Heme biosynthesis</keyword>
<dbReference type="EMBL" id="NDIQ01000022">
    <property type="protein sequence ID" value="PRT56714.1"/>
    <property type="molecule type" value="Genomic_DNA"/>
</dbReference>
<dbReference type="Gene3D" id="3.40.50.1400">
    <property type="match status" value="2"/>
</dbReference>
<evidence type="ECO:0000256" key="7">
    <source>
        <dbReference type="RuleBase" id="RU000607"/>
    </source>
</evidence>
<dbReference type="AlphaFoldDB" id="A0A2T0FNZ9"/>
<dbReference type="GO" id="GO:0006783">
    <property type="term" value="P:heme biosynthetic process"/>
    <property type="evidence" value="ECO:0007669"/>
    <property type="project" value="UniProtKB-UniRule"/>
</dbReference>
<keyword evidence="7" id="KW-0999">Mitochondrion inner membrane</keyword>
<name>A0A2T0FNZ9_9ASCO</name>
<gene>
    <name evidence="8" type="ORF">B9G98_04334</name>
</gene>
<comment type="function">
    <text evidence="7">Catalyzes the ferrous insertion into protoporphyrin IX.</text>
</comment>
<protein>
    <recommendedName>
        <fullName evidence="7">Ferrochelatase</fullName>
        <ecNumber evidence="7">4.98.1.1</ecNumber>
    </recommendedName>
</protein>
<evidence type="ECO:0000313" key="8">
    <source>
        <dbReference type="EMBL" id="PRT56714.1"/>
    </source>
</evidence>
<keyword evidence="5 7" id="KW-0456">Lyase</keyword>
<dbReference type="SUPFAM" id="SSF53800">
    <property type="entry name" value="Chelatase"/>
    <property type="match status" value="1"/>
</dbReference>
<evidence type="ECO:0000256" key="6">
    <source>
        <dbReference type="ARBA" id="ARBA00023244"/>
    </source>
</evidence>
<dbReference type="CDD" id="cd00419">
    <property type="entry name" value="Ferrochelatase_C"/>
    <property type="match status" value="1"/>
</dbReference>
<keyword evidence="3 7" id="KW-0408">Iron</keyword>
<dbReference type="UniPathway" id="UPA00252">
    <property type="reaction ID" value="UER00325"/>
</dbReference>
<dbReference type="NCBIfam" id="TIGR00109">
    <property type="entry name" value="hemH"/>
    <property type="match status" value="1"/>
</dbReference>
<dbReference type="GO" id="GO:0004325">
    <property type="term" value="F:ferrochelatase activity"/>
    <property type="evidence" value="ECO:0007669"/>
    <property type="project" value="UniProtKB-UniRule"/>
</dbReference>